<dbReference type="Proteomes" id="UP000267081">
    <property type="component" value="Unassembled WGS sequence"/>
</dbReference>
<accession>A0A3R9DUD6</accession>
<evidence type="ECO:0000313" key="3">
    <source>
        <dbReference type="Proteomes" id="UP000267081"/>
    </source>
</evidence>
<protein>
    <submittedName>
        <fullName evidence="2">SgcJ/EcaC family oxidoreductase</fullName>
    </submittedName>
</protein>
<dbReference type="SUPFAM" id="SSF54427">
    <property type="entry name" value="NTF2-like"/>
    <property type="match status" value="1"/>
</dbReference>
<dbReference type="InterPro" id="IPR037401">
    <property type="entry name" value="SnoaL-like"/>
</dbReference>
<comment type="caution">
    <text evidence="2">The sequence shown here is derived from an EMBL/GenBank/DDBJ whole genome shotgun (WGS) entry which is preliminary data.</text>
</comment>
<reference evidence="2 3" key="1">
    <citation type="submission" date="2018-12" db="EMBL/GenBank/DDBJ databases">
        <title>Amycolatopsis eburnea sp. nov. actinomycete associate with arbuscular mycorrhiza fungal spore.</title>
        <authorList>
            <person name="Lumyong S."/>
            <person name="Chaiya L."/>
        </authorList>
    </citation>
    <scope>NUCLEOTIDE SEQUENCE [LARGE SCALE GENOMIC DNA]</scope>
    <source>
        <strain evidence="2 3">GLM-1</strain>
    </source>
</reference>
<dbReference type="InterPro" id="IPR032710">
    <property type="entry name" value="NTF2-like_dom_sf"/>
</dbReference>
<sequence length="153" mass="17014">MPATATEILASYGVEEDTDFYREFTDPRDRAALTVPLRITHAWKTNDADEFAGVFTENGSLLMQDEQLTSREQIRAYMQAGFDGPLAGAHVKGWPLQVTFLAEDTAMVITQGGIILDGETETAPERQIRATWIVVERDGEWSLLSHQSSPIRG</sequence>
<evidence type="ECO:0000313" key="2">
    <source>
        <dbReference type="EMBL" id="RSD10782.1"/>
    </source>
</evidence>
<dbReference type="OrthoDB" id="582586at2"/>
<dbReference type="InterPro" id="IPR011944">
    <property type="entry name" value="Steroid_delta5-4_isomerase"/>
</dbReference>
<organism evidence="2 3">
    <name type="scientific">Amycolatopsis eburnea</name>
    <dbReference type="NCBI Taxonomy" id="2267691"/>
    <lineage>
        <taxon>Bacteria</taxon>
        <taxon>Bacillati</taxon>
        <taxon>Actinomycetota</taxon>
        <taxon>Actinomycetes</taxon>
        <taxon>Pseudonocardiales</taxon>
        <taxon>Pseudonocardiaceae</taxon>
        <taxon>Amycolatopsis</taxon>
    </lineage>
</organism>
<feature type="domain" description="SnoaL-like" evidence="1">
    <location>
        <begin position="41"/>
        <end position="142"/>
    </location>
</feature>
<dbReference type="EMBL" id="RSEC01000060">
    <property type="protein sequence ID" value="RSD10782.1"/>
    <property type="molecule type" value="Genomic_DNA"/>
</dbReference>
<evidence type="ECO:0000259" key="1">
    <source>
        <dbReference type="Pfam" id="PF13577"/>
    </source>
</evidence>
<dbReference type="Pfam" id="PF13577">
    <property type="entry name" value="SnoaL_4"/>
    <property type="match status" value="1"/>
</dbReference>
<keyword evidence="3" id="KW-1185">Reference proteome</keyword>
<dbReference type="RefSeq" id="WP_125314925.1">
    <property type="nucleotide sequence ID" value="NZ_RSEC01000060.1"/>
</dbReference>
<name>A0A3R9DUD6_9PSEU</name>
<dbReference type="AlphaFoldDB" id="A0A3R9DUD6"/>
<proteinExistence type="predicted"/>
<gene>
    <name evidence="2" type="ORF">EIY87_39005</name>
</gene>
<dbReference type="NCBIfam" id="TIGR02246">
    <property type="entry name" value="SgcJ/EcaC family oxidoreductase"/>
    <property type="match status" value="1"/>
</dbReference>
<dbReference type="Gene3D" id="3.10.450.50">
    <property type="match status" value="1"/>
</dbReference>